<keyword evidence="3 10" id="KW-0808">Transferase</keyword>
<keyword evidence="5" id="KW-0460">Magnesium</keyword>
<evidence type="ECO:0000256" key="6">
    <source>
        <dbReference type="ARBA" id="ARBA00023229"/>
    </source>
</evidence>
<accession>A0AAN7UJC6</accession>
<evidence type="ECO:0000256" key="11">
    <source>
        <dbReference type="SAM" id="Phobius"/>
    </source>
</evidence>
<evidence type="ECO:0000256" key="4">
    <source>
        <dbReference type="ARBA" id="ARBA00022723"/>
    </source>
</evidence>
<evidence type="ECO:0000256" key="1">
    <source>
        <dbReference type="ARBA" id="ARBA00001946"/>
    </source>
</evidence>
<dbReference type="Gene3D" id="1.10.600.10">
    <property type="entry name" value="Farnesyl Diphosphate Synthase"/>
    <property type="match status" value="1"/>
</dbReference>
<dbReference type="AlphaFoldDB" id="A0AAN7UJC6"/>
<dbReference type="PANTHER" id="PTHR11525">
    <property type="entry name" value="FARNESYL-PYROPHOSPHATE SYNTHETASE"/>
    <property type="match status" value="1"/>
</dbReference>
<dbReference type="GO" id="GO:0005737">
    <property type="term" value="C:cytoplasm"/>
    <property type="evidence" value="ECO:0007669"/>
    <property type="project" value="TreeGrafter"/>
</dbReference>
<evidence type="ECO:0000256" key="2">
    <source>
        <dbReference type="ARBA" id="ARBA00006706"/>
    </source>
</evidence>
<sequence length="383" mass="43743">MNNQSLHRAAMISEHLAPTSELNMNETSAPIKTAKEELADFVEIFPILTNEILKELPGMDMPPQTIAWIEKMINVNVAGGKMNRGLTVLHSLQLLVEGRQLSRSEIFLANVLGWCVEWLQAFFLVADDIMDQSITRRGQPCWYRQQNPISNNGTTIGSIAINDSFILESCIYILIKKYFRNEPYYADILDIFHETSYQTELGQLLDLTTQPNRGDFSLFTLNTYRRIVKYKTAYYSFYLPVALAMLMAGINSTPAFSTAKDILLPMGEFFQVQDDFLDCYGSPAVIGKIGRDIEENKCSWMICQAILNGTPEQINLLKKHYGLDNPSDVELVKKIYGEIGLKKIFKDYEDESYAFLTSKIKSVRIMPQEVFIKLLSKIYKRDL</sequence>
<dbReference type="Proteomes" id="UP001344447">
    <property type="component" value="Unassembled WGS sequence"/>
</dbReference>
<keyword evidence="11" id="KW-1133">Transmembrane helix</keyword>
<dbReference type="InterPro" id="IPR039702">
    <property type="entry name" value="FPS1-like"/>
</dbReference>
<comment type="cofactor">
    <cofactor evidence="1">
        <name>Mg(2+)</name>
        <dbReference type="ChEBI" id="CHEBI:18420"/>
    </cofactor>
</comment>
<dbReference type="SFLD" id="SFLDS00005">
    <property type="entry name" value="Isoprenoid_Synthase_Type_I"/>
    <property type="match status" value="1"/>
</dbReference>
<dbReference type="InterPro" id="IPR008949">
    <property type="entry name" value="Isoprenoid_synthase_dom_sf"/>
</dbReference>
<dbReference type="InterPro" id="IPR033749">
    <property type="entry name" value="Polyprenyl_synt_CS"/>
</dbReference>
<comment type="similarity">
    <text evidence="2 10">Belongs to the FPP/GGPP synthase family.</text>
</comment>
<evidence type="ECO:0000256" key="7">
    <source>
        <dbReference type="ARBA" id="ARBA00032380"/>
    </source>
</evidence>
<dbReference type="SFLD" id="SFLDG01017">
    <property type="entry name" value="Polyprenyl_Transferase_Like"/>
    <property type="match status" value="1"/>
</dbReference>
<proteinExistence type="inferred from homology"/>
<dbReference type="PROSITE" id="PS00444">
    <property type="entry name" value="POLYPRENYL_SYNTHASE_2"/>
    <property type="match status" value="1"/>
</dbReference>
<gene>
    <name evidence="12" type="ORF">RB653_004447</name>
</gene>
<evidence type="ECO:0000256" key="8">
    <source>
        <dbReference type="ARBA" id="ARBA00032448"/>
    </source>
</evidence>
<keyword evidence="6" id="KW-0414">Isoprene biosynthesis</keyword>
<dbReference type="Pfam" id="PF00348">
    <property type="entry name" value="polyprenyl_synt"/>
    <property type="match status" value="1"/>
</dbReference>
<dbReference type="EMBL" id="JAVFKY010000001">
    <property type="protein sequence ID" value="KAK5582858.1"/>
    <property type="molecule type" value="Genomic_DNA"/>
</dbReference>
<dbReference type="InterPro" id="IPR000092">
    <property type="entry name" value="Polyprenyl_synt"/>
</dbReference>
<keyword evidence="13" id="KW-1185">Reference proteome</keyword>
<feature type="transmembrane region" description="Helical" evidence="11">
    <location>
        <begin position="232"/>
        <end position="250"/>
    </location>
</feature>
<name>A0AAN7UJC6_9MYCE</name>
<evidence type="ECO:0000256" key="9">
    <source>
        <dbReference type="ARBA" id="ARBA00032873"/>
    </source>
</evidence>
<evidence type="ECO:0000256" key="10">
    <source>
        <dbReference type="RuleBase" id="RU004466"/>
    </source>
</evidence>
<dbReference type="CDD" id="cd00685">
    <property type="entry name" value="Trans_IPPS_HT"/>
    <property type="match status" value="1"/>
</dbReference>
<organism evidence="12 13">
    <name type="scientific">Dictyostelium firmibasis</name>
    <dbReference type="NCBI Taxonomy" id="79012"/>
    <lineage>
        <taxon>Eukaryota</taxon>
        <taxon>Amoebozoa</taxon>
        <taxon>Evosea</taxon>
        <taxon>Eumycetozoa</taxon>
        <taxon>Dictyostelia</taxon>
        <taxon>Dictyosteliales</taxon>
        <taxon>Dictyosteliaceae</taxon>
        <taxon>Dictyostelium</taxon>
    </lineage>
</organism>
<reference evidence="12 13" key="1">
    <citation type="submission" date="2023-11" db="EMBL/GenBank/DDBJ databases">
        <title>Dfirmibasis_genome.</title>
        <authorList>
            <person name="Edelbroek B."/>
            <person name="Kjellin J."/>
            <person name="Jerlstrom-Hultqvist J."/>
            <person name="Soderbom F."/>
        </authorList>
    </citation>
    <scope>NUCLEOTIDE SEQUENCE [LARGE SCALE GENOMIC DNA]</scope>
    <source>
        <strain evidence="12 13">TNS-C-14</strain>
    </source>
</reference>
<evidence type="ECO:0000313" key="13">
    <source>
        <dbReference type="Proteomes" id="UP001344447"/>
    </source>
</evidence>
<keyword evidence="11" id="KW-0472">Membrane</keyword>
<dbReference type="FunFam" id="1.10.600.10:FF:000008">
    <property type="entry name" value="Farnesyl pyrophosphate synthase"/>
    <property type="match status" value="1"/>
</dbReference>
<keyword evidence="11" id="KW-0812">Transmembrane</keyword>
<dbReference type="GO" id="GO:0046872">
    <property type="term" value="F:metal ion binding"/>
    <property type="evidence" value="ECO:0007669"/>
    <property type="project" value="UniProtKB-KW"/>
</dbReference>
<evidence type="ECO:0000313" key="12">
    <source>
        <dbReference type="EMBL" id="KAK5582858.1"/>
    </source>
</evidence>
<dbReference type="GO" id="GO:0004337">
    <property type="term" value="F:(2E,6E)-farnesyl diphosphate synthase activity"/>
    <property type="evidence" value="ECO:0007669"/>
    <property type="project" value="TreeGrafter"/>
</dbReference>
<keyword evidence="4" id="KW-0479">Metal-binding</keyword>
<protein>
    <recommendedName>
        <fullName evidence="9">(2E,6E)-farnesyl diphosphate synthase</fullName>
    </recommendedName>
    <alternativeName>
        <fullName evidence="8">Dimethylallyltranstransferase</fullName>
    </alternativeName>
    <alternativeName>
        <fullName evidence="7">Geranyltranstransferase</fullName>
    </alternativeName>
</protein>
<evidence type="ECO:0000256" key="5">
    <source>
        <dbReference type="ARBA" id="ARBA00022842"/>
    </source>
</evidence>
<dbReference type="GO" id="GO:0004161">
    <property type="term" value="F:dimethylallyltranstransferase activity"/>
    <property type="evidence" value="ECO:0007669"/>
    <property type="project" value="TreeGrafter"/>
</dbReference>
<dbReference type="GO" id="GO:0045337">
    <property type="term" value="P:farnesyl diphosphate biosynthetic process"/>
    <property type="evidence" value="ECO:0007669"/>
    <property type="project" value="TreeGrafter"/>
</dbReference>
<dbReference type="PANTHER" id="PTHR11525:SF0">
    <property type="entry name" value="FARNESYL PYROPHOSPHATE SYNTHASE"/>
    <property type="match status" value="1"/>
</dbReference>
<dbReference type="SUPFAM" id="SSF48576">
    <property type="entry name" value="Terpenoid synthases"/>
    <property type="match status" value="1"/>
</dbReference>
<evidence type="ECO:0000256" key="3">
    <source>
        <dbReference type="ARBA" id="ARBA00022679"/>
    </source>
</evidence>
<dbReference type="PROSITE" id="PS00723">
    <property type="entry name" value="POLYPRENYL_SYNTHASE_1"/>
    <property type="match status" value="1"/>
</dbReference>
<comment type="caution">
    <text evidence="12">The sequence shown here is derived from an EMBL/GenBank/DDBJ whole genome shotgun (WGS) entry which is preliminary data.</text>
</comment>